<evidence type="ECO:0000313" key="2">
    <source>
        <dbReference type="EMBL" id="CAF2083732.1"/>
    </source>
</evidence>
<dbReference type="AlphaFoldDB" id="A0A816SD37"/>
<gene>
    <name evidence="2" type="ORF">DARMORV10_A06P13510.1</name>
</gene>
<reference evidence="2" key="1">
    <citation type="submission" date="2021-01" db="EMBL/GenBank/DDBJ databases">
        <authorList>
            <consortium name="Genoscope - CEA"/>
            <person name="William W."/>
        </authorList>
    </citation>
    <scope>NUCLEOTIDE SEQUENCE</scope>
</reference>
<protein>
    <submittedName>
        <fullName evidence="2">(rape) hypothetical protein</fullName>
    </submittedName>
</protein>
<organism evidence="2">
    <name type="scientific">Brassica napus</name>
    <name type="common">Rape</name>
    <dbReference type="NCBI Taxonomy" id="3708"/>
    <lineage>
        <taxon>Eukaryota</taxon>
        <taxon>Viridiplantae</taxon>
        <taxon>Streptophyta</taxon>
        <taxon>Embryophyta</taxon>
        <taxon>Tracheophyta</taxon>
        <taxon>Spermatophyta</taxon>
        <taxon>Magnoliopsida</taxon>
        <taxon>eudicotyledons</taxon>
        <taxon>Gunneridae</taxon>
        <taxon>Pentapetalae</taxon>
        <taxon>rosids</taxon>
        <taxon>malvids</taxon>
        <taxon>Brassicales</taxon>
        <taxon>Brassicaceae</taxon>
        <taxon>Brassiceae</taxon>
        <taxon>Brassica</taxon>
    </lineage>
</organism>
<dbReference type="EMBL" id="HG994360">
    <property type="protein sequence ID" value="CAF2083732.1"/>
    <property type="molecule type" value="Genomic_DNA"/>
</dbReference>
<dbReference type="Proteomes" id="UP001295469">
    <property type="component" value="Chromosome A06"/>
</dbReference>
<evidence type="ECO:0000256" key="1">
    <source>
        <dbReference type="SAM" id="MobiDB-lite"/>
    </source>
</evidence>
<feature type="region of interest" description="Disordered" evidence="1">
    <location>
        <begin position="1"/>
        <end position="30"/>
    </location>
</feature>
<name>A0A816SD37_BRANA</name>
<accession>A0A816SD37</accession>
<sequence>MKVVKNERGSDGKKATETDKESDSSTREDGAYARRMSAFVSRFSGFIKSSLADLHLKPSEEDLKQWSDRWPLNFDFFRNINGKPFRFLIMNGKKHMLLEKNTVKNHITCWLFLTSLTRKAKLQEVELEKQPSSSKRRLQSLAKKRLDVRQQKKCYHISYRISNFKAQKKRPDVRKCLTETLLPQPLL</sequence>
<proteinExistence type="predicted"/>